<organism evidence="1 2">
    <name type="scientific">phage Lak_Megaphage_RVC_JS4_GC31</name>
    <dbReference type="NCBI Taxonomy" id="3109228"/>
    <lineage>
        <taxon>Viruses</taxon>
        <taxon>Duplodnaviria</taxon>
        <taxon>Heunggongvirae</taxon>
        <taxon>Uroviricota</taxon>
        <taxon>Caudoviricetes</taxon>
        <taxon>Caudoviricetes code 15 clade</taxon>
    </lineage>
</organism>
<dbReference type="Proteomes" id="UP001349343">
    <property type="component" value="Segment"/>
</dbReference>
<name>A0ABZ0Z4P1_9CAUD</name>
<protein>
    <recommendedName>
        <fullName evidence="3">Zinc-ribbon domain-containing protein</fullName>
    </recommendedName>
</protein>
<dbReference type="EMBL" id="OR769222">
    <property type="protein sequence ID" value="WQJ53125.1"/>
    <property type="molecule type" value="Genomic_DNA"/>
</dbReference>
<sequence length="58" mass="6184">MSVLVNGEEGWICPKCGRALSPSITVCPYCGEKNSDVSKPNFEDLNANPNTGLNVLNS</sequence>
<evidence type="ECO:0008006" key="3">
    <source>
        <dbReference type="Google" id="ProtNLM"/>
    </source>
</evidence>
<proteinExistence type="predicted"/>
<evidence type="ECO:0000313" key="1">
    <source>
        <dbReference type="EMBL" id="WQJ53125.1"/>
    </source>
</evidence>
<reference evidence="1 2" key="1">
    <citation type="submission" date="2023-11" db="EMBL/GenBank/DDBJ databases">
        <authorList>
            <person name="Cook R."/>
            <person name="Crisci M."/>
            <person name="Pye H."/>
            <person name="Adriaenssens E."/>
            <person name="Santini J."/>
        </authorList>
    </citation>
    <scope>NUCLEOTIDE SEQUENCE [LARGE SCALE GENOMIC DNA]</scope>
    <source>
        <strain evidence="1">Lak_Megaphage_RVC_JS4_GC31</strain>
    </source>
</reference>
<keyword evidence="2" id="KW-1185">Reference proteome</keyword>
<accession>A0ABZ0Z4P1</accession>
<evidence type="ECO:0000313" key="2">
    <source>
        <dbReference type="Proteomes" id="UP001349343"/>
    </source>
</evidence>